<feature type="compositionally biased region" description="Low complexity" evidence="1">
    <location>
        <begin position="10"/>
        <end position="39"/>
    </location>
</feature>
<evidence type="ECO:0000313" key="2">
    <source>
        <dbReference type="EMBL" id="CAG8491462.1"/>
    </source>
</evidence>
<protein>
    <submittedName>
        <fullName evidence="2">307_t:CDS:1</fullName>
    </submittedName>
</protein>
<dbReference type="AlphaFoldDB" id="A0A9N8ZGQ5"/>
<sequence>MPKKAGSKQNSHTSKKGNTSTNKKELISSNKTNSSSIKNNRTHNNQNQISESHDLSEDLNYDDTEIFNKALIGNTLVLVLDYRVLYQKTLCQDVLFQDTLLYSVLVHDTHLYDVLPKSRKTLSFESDYEAAAYVAERPKLLKITNQMAQYDGLKVSDNEEKTTVLTQYQNQYENFPKYID</sequence>
<evidence type="ECO:0000313" key="3">
    <source>
        <dbReference type="Proteomes" id="UP000789396"/>
    </source>
</evidence>
<keyword evidence="3" id="KW-1185">Reference proteome</keyword>
<comment type="caution">
    <text evidence="2">The sequence shown here is derived from an EMBL/GenBank/DDBJ whole genome shotgun (WGS) entry which is preliminary data.</text>
</comment>
<accession>A0A9N8ZGQ5</accession>
<gene>
    <name evidence="2" type="ORF">RFULGI_LOCUS2004</name>
</gene>
<proteinExistence type="predicted"/>
<feature type="region of interest" description="Disordered" evidence="1">
    <location>
        <begin position="1"/>
        <end position="55"/>
    </location>
</feature>
<dbReference type="Proteomes" id="UP000789396">
    <property type="component" value="Unassembled WGS sequence"/>
</dbReference>
<organism evidence="2 3">
    <name type="scientific">Racocetra fulgida</name>
    <dbReference type="NCBI Taxonomy" id="60492"/>
    <lineage>
        <taxon>Eukaryota</taxon>
        <taxon>Fungi</taxon>
        <taxon>Fungi incertae sedis</taxon>
        <taxon>Mucoromycota</taxon>
        <taxon>Glomeromycotina</taxon>
        <taxon>Glomeromycetes</taxon>
        <taxon>Diversisporales</taxon>
        <taxon>Gigasporaceae</taxon>
        <taxon>Racocetra</taxon>
    </lineage>
</organism>
<name>A0A9N8ZGQ5_9GLOM</name>
<evidence type="ECO:0000256" key="1">
    <source>
        <dbReference type="SAM" id="MobiDB-lite"/>
    </source>
</evidence>
<dbReference type="EMBL" id="CAJVPZ010001390">
    <property type="protein sequence ID" value="CAG8491462.1"/>
    <property type="molecule type" value="Genomic_DNA"/>
</dbReference>
<reference evidence="2" key="1">
    <citation type="submission" date="2021-06" db="EMBL/GenBank/DDBJ databases">
        <authorList>
            <person name="Kallberg Y."/>
            <person name="Tangrot J."/>
            <person name="Rosling A."/>
        </authorList>
    </citation>
    <scope>NUCLEOTIDE SEQUENCE</scope>
    <source>
        <strain evidence="2">IN212</strain>
    </source>
</reference>
<dbReference type="OrthoDB" id="2448297at2759"/>